<organism evidence="1 2">
    <name type="scientific">Prorocentrum cordatum</name>
    <dbReference type="NCBI Taxonomy" id="2364126"/>
    <lineage>
        <taxon>Eukaryota</taxon>
        <taxon>Sar</taxon>
        <taxon>Alveolata</taxon>
        <taxon>Dinophyceae</taxon>
        <taxon>Prorocentrales</taxon>
        <taxon>Prorocentraceae</taxon>
        <taxon>Prorocentrum</taxon>
    </lineage>
</organism>
<reference evidence="1" key="1">
    <citation type="submission" date="2023-10" db="EMBL/GenBank/DDBJ databases">
        <authorList>
            <person name="Chen Y."/>
            <person name="Shah S."/>
            <person name="Dougan E. K."/>
            <person name="Thang M."/>
            <person name="Chan C."/>
        </authorList>
    </citation>
    <scope>NUCLEOTIDE SEQUENCE [LARGE SCALE GENOMIC DNA]</scope>
</reference>
<evidence type="ECO:0000313" key="2">
    <source>
        <dbReference type="Proteomes" id="UP001189429"/>
    </source>
</evidence>
<protein>
    <submittedName>
        <fullName evidence="1">Uncharacterized protein</fullName>
    </submittedName>
</protein>
<evidence type="ECO:0000313" key="1">
    <source>
        <dbReference type="EMBL" id="CAK0889491.1"/>
    </source>
</evidence>
<accession>A0ABN9WRW7</accession>
<name>A0ABN9WRW7_9DINO</name>
<dbReference type="EMBL" id="CAUYUJ010019217">
    <property type="protein sequence ID" value="CAK0889491.1"/>
    <property type="molecule type" value="Genomic_DNA"/>
</dbReference>
<feature type="non-terminal residue" evidence="1">
    <location>
        <position position="1"/>
    </location>
</feature>
<sequence>SFQILLDKSSADKVGPGHHRGVRLHLNGDVVAAIQRTLHLSQPFPFLDVPKRKADPNSKRICGRTEEGDLLGECESSEDEVEPLEAEADVEATTVGSKSAEKLLNLTSEERDNLWEFKLERSQMEARKAWRTPPGYVK</sequence>
<feature type="non-terminal residue" evidence="1">
    <location>
        <position position="138"/>
    </location>
</feature>
<dbReference type="Proteomes" id="UP001189429">
    <property type="component" value="Unassembled WGS sequence"/>
</dbReference>
<gene>
    <name evidence="1" type="ORF">PCOR1329_LOCUS70003</name>
</gene>
<keyword evidence="2" id="KW-1185">Reference proteome</keyword>
<proteinExistence type="predicted"/>
<comment type="caution">
    <text evidence="1">The sequence shown here is derived from an EMBL/GenBank/DDBJ whole genome shotgun (WGS) entry which is preliminary data.</text>
</comment>